<dbReference type="OrthoDB" id="5840957at2759"/>
<dbReference type="InParanoid" id="Q7KPV8"/>
<evidence type="ECO:0000313" key="2">
    <source>
        <dbReference type="EMBL" id="CCD68555.1"/>
    </source>
</evidence>
<evidence type="ECO:0000313" key="4">
    <source>
        <dbReference type="WormBase" id="R02C2.7"/>
    </source>
</evidence>
<dbReference type="PeptideAtlas" id="Q7KPV8"/>
<dbReference type="SUPFAM" id="SSF54427">
    <property type="entry name" value="NTF2-like"/>
    <property type="match status" value="1"/>
</dbReference>
<proteinExistence type="evidence at protein level"/>
<dbReference type="UCSC" id="R02C2.7">
    <property type="organism name" value="c. elegans"/>
</dbReference>
<dbReference type="PANTHER" id="PTHR31664:SF10">
    <property type="entry name" value="DUF4440 DOMAIN-CONTAINING PROTEIN"/>
    <property type="match status" value="1"/>
</dbReference>
<dbReference type="CTD" id="259611"/>
<dbReference type="PANTHER" id="PTHR31664">
    <property type="entry name" value="PROTEIN CBG16427"/>
    <property type="match status" value="1"/>
</dbReference>
<dbReference type="KEGG" id="cel:CELE_R02C2.7"/>
<dbReference type="PhylomeDB" id="Q7KPV8"/>
<evidence type="ECO:0007829" key="5">
    <source>
        <dbReference type="PeptideAtlas" id="Q7KPV8"/>
    </source>
</evidence>
<dbReference type="Pfam" id="PF14534">
    <property type="entry name" value="DUF4440"/>
    <property type="match status" value="1"/>
</dbReference>
<sequence>MSYTAGDAEAALKPQFEAYSKAVNNADWDTVASFYHPNGVIVQNGKGATYGKDALKAEFTKFAEATGKSVGSFSNQKYEGAGDYLITSGNFSSETEKAGTMKGTFVQIWKKDGDKHLVYHEEYEVTP</sequence>
<dbReference type="SMR" id="Q7KPV8"/>
<dbReference type="PaxDb" id="6239-R02C2.7"/>
<dbReference type="OMA" id="CIVANVA"/>
<dbReference type="EMBL" id="BX284605">
    <property type="protein sequence ID" value="CCD68555.1"/>
    <property type="molecule type" value="Genomic_DNA"/>
</dbReference>
<organism evidence="2 3">
    <name type="scientific">Caenorhabditis elegans</name>
    <dbReference type="NCBI Taxonomy" id="6239"/>
    <lineage>
        <taxon>Eukaryota</taxon>
        <taxon>Metazoa</taxon>
        <taxon>Ecdysozoa</taxon>
        <taxon>Nematoda</taxon>
        <taxon>Chromadorea</taxon>
        <taxon>Rhabditida</taxon>
        <taxon>Rhabditina</taxon>
        <taxon>Rhabditomorpha</taxon>
        <taxon>Rhabditoidea</taxon>
        <taxon>Rhabditidae</taxon>
        <taxon>Peloderinae</taxon>
        <taxon>Caenorhabditis</taxon>
    </lineage>
</organism>
<dbReference type="InterPro" id="IPR032710">
    <property type="entry name" value="NTF2-like_dom_sf"/>
</dbReference>
<keyword evidence="3" id="KW-1185">Reference proteome</keyword>
<keyword evidence="5" id="KW-1267">Proteomics identification</keyword>
<dbReference type="HOGENOM" id="CLU_139343_0_0_1"/>
<dbReference type="RefSeq" id="NP_001024064.1">
    <property type="nucleotide sequence ID" value="NM_001028893.2"/>
</dbReference>
<protein>
    <submittedName>
        <fullName evidence="2">DUF4440 domain-containing protein</fullName>
    </submittedName>
</protein>
<reference evidence="2 3" key="1">
    <citation type="journal article" date="1998" name="Science">
        <title>Genome sequence of the nematode C. elegans: a platform for investigating biology.</title>
        <authorList>
            <consortium name="The C. elegans sequencing consortium"/>
            <person name="Sulson J.E."/>
            <person name="Waterston R."/>
        </authorList>
    </citation>
    <scope>NUCLEOTIDE SEQUENCE [LARGE SCALE GENOMIC DNA]</scope>
    <source>
        <strain evidence="2 3">Bristol N2</strain>
    </source>
</reference>
<evidence type="ECO:0000259" key="1">
    <source>
        <dbReference type="Pfam" id="PF14534"/>
    </source>
</evidence>
<dbReference type="GeneID" id="259611"/>
<dbReference type="InterPro" id="IPR027843">
    <property type="entry name" value="DUF4440"/>
</dbReference>
<dbReference type="Gene3D" id="3.10.450.50">
    <property type="match status" value="1"/>
</dbReference>
<dbReference type="AGR" id="WB:WBGene00019818"/>
<accession>Q7KPV8</accession>
<dbReference type="WormBase" id="R02C2.7">
    <property type="protein sequence ID" value="CE35357"/>
    <property type="gene ID" value="WBGene00019818"/>
</dbReference>
<name>Q7KPV8_CAEEL</name>
<dbReference type="eggNOG" id="ENOG502R84K">
    <property type="taxonomic scope" value="Eukaryota"/>
</dbReference>
<dbReference type="AlphaFoldDB" id="Q7KPV8"/>
<dbReference type="Proteomes" id="UP000001940">
    <property type="component" value="Chromosome V"/>
</dbReference>
<dbReference type="Bgee" id="WBGene00019818">
    <property type="expression patterns" value="Expressed in larva and 2 other cell types or tissues"/>
</dbReference>
<feature type="domain" description="DUF4440" evidence="1">
    <location>
        <begin position="14"/>
        <end position="117"/>
    </location>
</feature>
<evidence type="ECO:0000313" key="3">
    <source>
        <dbReference type="Proteomes" id="UP000001940"/>
    </source>
</evidence>
<gene>
    <name evidence="2" type="ORF">CELE_R02C2.7</name>
    <name evidence="2 4" type="ORF">R02C2.7</name>
</gene>